<dbReference type="Gene3D" id="1.20.1050.10">
    <property type="match status" value="1"/>
</dbReference>
<dbReference type="KEGG" id="sami:SAMIE_1026790"/>
<dbReference type="InterPro" id="IPR040079">
    <property type="entry name" value="Glutathione_S-Trfase"/>
</dbReference>
<accession>A0A494W7Q7</accession>
<feature type="domain" description="GST N-terminal" evidence="1">
    <location>
        <begin position="1"/>
        <end position="81"/>
    </location>
</feature>
<dbReference type="AlphaFoldDB" id="A0A494W7Q7"/>
<evidence type="ECO:0000259" key="1">
    <source>
        <dbReference type="PROSITE" id="PS50404"/>
    </source>
</evidence>
<dbReference type="PANTHER" id="PTHR44051:SF8">
    <property type="entry name" value="GLUTATHIONE S-TRANSFERASE GSTA"/>
    <property type="match status" value="1"/>
</dbReference>
<dbReference type="CDD" id="cd03057">
    <property type="entry name" value="GST_N_Beta"/>
    <property type="match status" value="1"/>
</dbReference>
<dbReference type="SUPFAM" id="SSF47616">
    <property type="entry name" value="GST C-terminal domain-like"/>
    <property type="match status" value="1"/>
</dbReference>
<dbReference type="InterPro" id="IPR036249">
    <property type="entry name" value="Thioredoxin-like_sf"/>
</dbReference>
<dbReference type="SFLD" id="SFLDS00019">
    <property type="entry name" value="Glutathione_Transferase_(cytos"/>
    <property type="match status" value="1"/>
</dbReference>
<dbReference type="PANTHER" id="PTHR44051">
    <property type="entry name" value="GLUTATHIONE S-TRANSFERASE-RELATED"/>
    <property type="match status" value="1"/>
</dbReference>
<dbReference type="Proteomes" id="UP000279959">
    <property type="component" value="Chromosome"/>
</dbReference>
<dbReference type="RefSeq" id="WP_126516867.1">
    <property type="nucleotide sequence ID" value="NZ_AP018664.1"/>
</dbReference>
<keyword evidence="4" id="KW-1185">Reference proteome</keyword>
<dbReference type="InterPro" id="IPR004046">
    <property type="entry name" value="GST_C"/>
</dbReference>
<dbReference type="Gene3D" id="3.40.30.10">
    <property type="entry name" value="Glutaredoxin"/>
    <property type="match status" value="1"/>
</dbReference>
<dbReference type="EMBL" id="AP018664">
    <property type="protein sequence ID" value="BBD99178.1"/>
    <property type="molecule type" value="Genomic_DNA"/>
</dbReference>
<gene>
    <name evidence="3" type="ORF">SAMIE_1026790</name>
</gene>
<dbReference type="InterPro" id="IPR004045">
    <property type="entry name" value="Glutathione_S-Trfase_N"/>
</dbReference>
<protein>
    <recommendedName>
        <fullName evidence="5">Glutathione S-transferase</fullName>
    </recommendedName>
</protein>
<proteinExistence type="predicted"/>
<name>A0A494W7Q7_9SPHN</name>
<reference evidence="3 4" key="1">
    <citation type="submission" date="2018-05" db="EMBL/GenBank/DDBJ databases">
        <title>Complete Genome Sequence of the Nonylphenol-Degrading Bacterium Sphingobium amiense DSM 16289T.</title>
        <authorList>
            <person name="Ootsuka M."/>
            <person name="Nishizawa T."/>
            <person name="Ohta H."/>
        </authorList>
    </citation>
    <scope>NUCLEOTIDE SEQUENCE [LARGE SCALE GENOMIC DNA]</scope>
    <source>
        <strain evidence="3 4">DSM 16289</strain>
    </source>
</reference>
<organism evidence="3 4">
    <name type="scientific">Sphingobium amiense</name>
    <dbReference type="NCBI Taxonomy" id="135719"/>
    <lineage>
        <taxon>Bacteria</taxon>
        <taxon>Pseudomonadati</taxon>
        <taxon>Pseudomonadota</taxon>
        <taxon>Alphaproteobacteria</taxon>
        <taxon>Sphingomonadales</taxon>
        <taxon>Sphingomonadaceae</taxon>
        <taxon>Sphingobium</taxon>
    </lineage>
</organism>
<evidence type="ECO:0000313" key="4">
    <source>
        <dbReference type="Proteomes" id="UP000279959"/>
    </source>
</evidence>
<dbReference type="PROSITE" id="PS50405">
    <property type="entry name" value="GST_CTER"/>
    <property type="match status" value="1"/>
</dbReference>
<dbReference type="InterPro" id="IPR036282">
    <property type="entry name" value="Glutathione-S-Trfase_C_sf"/>
</dbReference>
<feature type="domain" description="GST C-terminal" evidence="2">
    <location>
        <begin position="87"/>
        <end position="207"/>
    </location>
</feature>
<dbReference type="InterPro" id="IPR010987">
    <property type="entry name" value="Glutathione-S-Trfase_C-like"/>
</dbReference>
<evidence type="ECO:0000259" key="2">
    <source>
        <dbReference type="PROSITE" id="PS50405"/>
    </source>
</evidence>
<dbReference type="CDD" id="cd03188">
    <property type="entry name" value="GST_C_Beta"/>
    <property type="match status" value="1"/>
</dbReference>
<dbReference type="Pfam" id="PF00043">
    <property type="entry name" value="GST_C"/>
    <property type="match status" value="1"/>
</dbReference>
<evidence type="ECO:0000313" key="3">
    <source>
        <dbReference type="EMBL" id="BBD99178.1"/>
    </source>
</evidence>
<evidence type="ECO:0008006" key="5">
    <source>
        <dbReference type="Google" id="ProtNLM"/>
    </source>
</evidence>
<sequence>MKLYWSAPMASLAILILAYETDIPVELVEMDVDSRRMADGRHLSEINPKNCMPVLERDDGSIITETPVMLDWLAAQDPQRRFAAPAGSEEHLRISEWMVYFATEQHKLAALLFWDIDDSAKQAVRNRMAARFALPEISLEDSGFLVGDRFTIADIYLFIMARGCQHLIPGFDLGASFPRVHAFVERVVTRPAVIRALQDHAPRGAAH</sequence>
<dbReference type="Pfam" id="PF13417">
    <property type="entry name" value="GST_N_3"/>
    <property type="match status" value="1"/>
</dbReference>
<dbReference type="SUPFAM" id="SSF52833">
    <property type="entry name" value="Thioredoxin-like"/>
    <property type="match status" value="1"/>
</dbReference>
<dbReference type="PROSITE" id="PS50404">
    <property type="entry name" value="GST_NTER"/>
    <property type="match status" value="1"/>
</dbReference>